<dbReference type="OrthoDB" id="10004661at2759"/>
<name>A0A5J9WNA5_9POAL</name>
<evidence type="ECO:0000256" key="1">
    <source>
        <dbReference type="ARBA" id="ARBA00008068"/>
    </source>
</evidence>
<gene>
    <name evidence="5" type="ORF">EJB05_00906</name>
</gene>
<feature type="domain" description="GH3 C-terminal" evidence="4">
    <location>
        <begin position="486"/>
        <end position="608"/>
    </location>
</feature>
<evidence type="ECO:0000259" key="4">
    <source>
        <dbReference type="Pfam" id="PF23572"/>
    </source>
</evidence>
<reference evidence="5 6" key="1">
    <citation type="journal article" date="2019" name="Sci. Rep.">
        <title>A high-quality genome of Eragrostis curvula grass provides insights into Poaceae evolution and supports new strategies to enhance forage quality.</title>
        <authorList>
            <person name="Carballo J."/>
            <person name="Santos B.A.C.M."/>
            <person name="Zappacosta D."/>
            <person name="Garbus I."/>
            <person name="Selva J.P."/>
            <person name="Gallo C.A."/>
            <person name="Diaz A."/>
            <person name="Albertini E."/>
            <person name="Caccamo M."/>
            <person name="Echenique V."/>
        </authorList>
    </citation>
    <scope>NUCLEOTIDE SEQUENCE [LARGE SCALE GENOMIC DNA]</scope>
    <source>
        <strain evidence="6">cv. Victoria</strain>
        <tissue evidence="5">Leaf</tissue>
    </source>
</reference>
<dbReference type="EMBL" id="RWGY01000002">
    <property type="protein sequence ID" value="TVU49591.1"/>
    <property type="molecule type" value="Genomic_DNA"/>
</dbReference>
<organism evidence="5 6">
    <name type="scientific">Eragrostis curvula</name>
    <name type="common">weeping love grass</name>
    <dbReference type="NCBI Taxonomy" id="38414"/>
    <lineage>
        <taxon>Eukaryota</taxon>
        <taxon>Viridiplantae</taxon>
        <taxon>Streptophyta</taxon>
        <taxon>Embryophyta</taxon>
        <taxon>Tracheophyta</taxon>
        <taxon>Spermatophyta</taxon>
        <taxon>Magnoliopsida</taxon>
        <taxon>Liliopsida</taxon>
        <taxon>Poales</taxon>
        <taxon>Poaceae</taxon>
        <taxon>PACMAD clade</taxon>
        <taxon>Chloridoideae</taxon>
        <taxon>Eragrostideae</taxon>
        <taxon>Eragrostidinae</taxon>
        <taxon>Eragrostis</taxon>
    </lineage>
</organism>
<evidence type="ECO:0000256" key="2">
    <source>
        <dbReference type="ARBA" id="ARBA00022598"/>
    </source>
</evidence>
<dbReference type="GO" id="GO:0005737">
    <property type="term" value="C:cytoplasm"/>
    <property type="evidence" value="ECO:0007669"/>
    <property type="project" value="TreeGrafter"/>
</dbReference>
<dbReference type="Proteomes" id="UP000324897">
    <property type="component" value="Chromosome 6"/>
</dbReference>
<comment type="caution">
    <text evidence="5">The sequence shown here is derived from an EMBL/GenBank/DDBJ whole genome shotgun (WGS) entry which is preliminary data.</text>
</comment>
<evidence type="ECO:0000313" key="6">
    <source>
        <dbReference type="Proteomes" id="UP000324897"/>
    </source>
</evidence>
<keyword evidence="6" id="KW-1185">Reference proteome</keyword>
<keyword evidence="2" id="KW-0436">Ligase</keyword>
<feature type="domain" description="GH3 middle" evidence="3">
    <location>
        <begin position="390"/>
        <end position="470"/>
    </location>
</feature>
<protein>
    <submittedName>
        <fullName evidence="5">Uncharacterized protein</fullName>
    </submittedName>
</protein>
<evidence type="ECO:0000259" key="3">
    <source>
        <dbReference type="Pfam" id="PF23571"/>
    </source>
</evidence>
<dbReference type="Pfam" id="PF03321">
    <property type="entry name" value="GH3"/>
    <property type="match status" value="1"/>
</dbReference>
<dbReference type="AlphaFoldDB" id="A0A5J9WNA5"/>
<dbReference type="InterPro" id="IPR004993">
    <property type="entry name" value="GH3"/>
</dbReference>
<dbReference type="PANTHER" id="PTHR31901">
    <property type="entry name" value="GH3 DOMAIN-CONTAINING PROTEIN"/>
    <property type="match status" value="1"/>
</dbReference>
<dbReference type="Pfam" id="PF23572">
    <property type="entry name" value="GH3_C"/>
    <property type="match status" value="1"/>
</dbReference>
<dbReference type="GO" id="GO:0016881">
    <property type="term" value="F:acid-amino acid ligase activity"/>
    <property type="evidence" value="ECO:0007669"/>
    <property type="project" value="TreeGrafter"/>
</dbReference>
<dbReference type="PANTHER" id="PTHR31901:SF60">
    <property type="match status" value="1"/>
</dbReference>
<dbReference type="InterPro" id="IPR055378">
    <property type="entry name" value="GH3_C"/>
</dbReference>
<comment type="similarity">
    <text evidence="1">Belongs to the IAA-amido conjugating enzyme family.</text>
</comment>
<feature type="non-terminal residue" evidence="5">
    <location>
        <position position="1"/>
    </location>
</feature>
<evidence type="ECO:0000313" key="5">
    <source>
        <dbReference type="EMBL" id="TVU49591.1"/>
    </source>
</evidence>
<dbReference type="Gramene" id="TVU49591">
    <property type="protein sequence ID" value="TVU49591"/>
    <property type="gene ID" value="EJB05_00906"/>
</dbReference>
<accession>A0A5J9WNA5</accession>
<sequence length="638" mass="70641">MGTKIPPIRILNWPSHASHKLEPSTSIWTEPTSARTGMSPPAKRQTDAEKLGFIEEITSNVEAVQERVLADILSRNAESEYLRKCGATDRATFRAKVPMVTYEDLKPYIRRIAVDGDGSPAVLTGPGNPVTELLVSSGTSGGEPKLLPYVQDDGDRRLLLHRLIMAVMKQYVPEHKTGRVLRFLFVNPETMTPGGLPARTATTSSCKSQRFKKNSRGRTSPVAAILCEDAFQSMHAQVLCGLCQRHDVVCVGAVFATGLLRSIQFLQENWEQLAGDIEAGELISPRVTDESVREAVGGILRRRWSSSDRGDLAEFIRTECSGGDWAGIIRRIWPNTKYINTIVTGSMAQYIPALNYYSGGLPVASTRYSSTECPYGLNLRPFCDPTEVSYTIIPTMGYFEFLPIDAPQDKETTNPVATQQQLVDLASVEVGREYELLVTTYSGLNRYGVGDILRVTGFHNSAPQFRFVCRKNVVLSVDTDKTDEADLQHAVERAAKFLRQHGGGADVLEYTSRVCTESIPGHYIIYWELVLNKQQAGGVNGHVLDGCCLEMEEALSSEYRLLRAVDKTIAPLEIQVVRSGTFQELMDHVVSCGTSMSQYKVPRCVTEKPQIVELLKSRVVSSNFSSKVPHWAQESIVP</sequence>
<proteinExistence type="inferred from homology"/>
<dbReference type="InterPro" id="IPR055377">
    <property type="entry name" value="GH3_M"/>
</dbReference>
<dbReference type="Pfam" id="PF23571">
    <property type="entry name" value="GH3_M"/>
    <property type="match status" value="1"/>
</dbReference>